<gene>
    <name evidence="4" type="ORF">NG895_06905</name>
</gene>
<keyword evidence="3" id="KW-1133">Transmembrane helix</keyword>
<dbReference type="Proteomes" id="UP001155241">
    <property type="component" value="Unassembled WGS sequence"/>
</dbReference>
<keyword evidence="1" id="KW-0175">Coiled coil</keyword>
<evidence type="ECO:0000256" key="2">
    <source>
        <dbReference type="SAM" id="MobiDB-lite"/>
    </source>
</evidence>
<organism evidence="4 5">
    <name type="scientific">Aeoliella straminimaris</name>
    <dbReference type="NCBI Taxonomy" id="2954799"/>
    <lineage>
        <taxon>Bacteria</taxon>
        <taxon>Pseudomonadati</taxon>
        <taxon>Planctomycetota</taxon>
        <taxon>Planctomycetia</taxon>
        <taxon>Pirellulales</taxon>
        <taxon>Lacipirellulaceae</taxon>
        <taxon>Aeoliella</taxon>
    </lineage>
</organism>
<feature type="transmembrane region" description="Helical" evidence="3">
    <location>
        <begin position="6"/>
        <end position="24"/>
    </location>
</feature>
<name>A0A9X2JFT8_9BACT</name>
<dbReference type="EMBL" id="JAMXLR010000025">
    <property type="protein sequence ID" value="MCO6043632.1"/>
    <property type="molecule type" value="Genomic_DNA"/>
</dbReference>
<protein>
    <submittedName>
        <fullName evidence="4">Uncharacterized protein</fullName>
    </submittedName>
</protein>
<dbReference type="AlphaFoldDB" id="A0A9X2JFT8"/>
<feature type="coiled-coil region" evidence="1">
    <location>
        <begin position="86"/>
        <end position="113"/>
    </location>
</feature>
<sequence>MFGDQLGPILMFLLGIALLTSILLRRTYRQVGRRRKGFDNRPIDAQPRPKTEWDGAKHDSVAVIEKQKVQLAQMSRDVNGQLDTKIMILRDLIARSEQQIERLEELLGETQNV</sequence>
<feature type="region of interest" description="Disordered" evidence="2">
    <location>
        <begin position="36"/>
        <end position="56"/>
    </location>
</feature>
<keyword evidence="3" id="KW-0472">Membrane</keyword>
<evidence type="ECO:0000313" key="5">
    <source>
        <dbReference type="Proteomes" id="UP001155241"/>
    </source>
</evidence>
<feature type="compositionally biased region" description="Basic and acidic residues" evidence="2">
    <location>
        <begin position="37"/>
        <end position="56"/>
    </location>
</feature>
<dbReference type="RefSeq" id="WP_252851739.1">
    <property type="nucleotide sequence ID" value="NZ_JAMXLR010000025.1"/>
</dbReference>
<keyword evidence="5" id="KW-1185">Reference proteome</keyword>
<accession>A0A9X2JFT8</accession>
<evidence type="ECO:0000256" key="3">
    <source>
        <dbReference type="SAM" id="Phobius"/>
    </source>
</evidence>
<proteinExistence type="predicted"/>
<reference evidence="4" key="1">
    <citation type="submission" date="2022-06" db="EMBL/GenBank/DDBJ databases">
        <title>Aeoliella straminimaris, a novel planctomycete from sediments.</title>
        <authorList>
            <person name="Vitorino I.R."/>
            <person name="Lage O.M."/>
        </authorList>
    </citation>
    <scope>NUCLEOTIDE SEQUENCE</scope>
    <source>
        <strain evidence="4">ICT_H6.2</strain>
    </source>
</reference>
<evidence type="ECO:0000256" key="1">
    <source>
        <dbReference type="SAM" id="Coils"/>
    </source>
</evidence>
<keyword evidence="3" id="KW-0812">Transmembrane</keyword>
<evidence type="ECO:0000313" key="4">
    <source>
        <dbReference type="EMBL" id="MCO6043632.1"/>
    </source>
</evidence>
<comment type="caution">
    <text evidence="4">The sequence shown here is derived from an EMBL/GenBank/DDBJ whole genome shotgun (WGS) entry which is preliminary data.</text>
</comment>